<dbReference type="AlphaFoldDB" id="F2I932"/>
<gene>
    <name evidence="2" type="ordered locus">Fluta_0978</name>
</gene>
<sequence length="174" mass="19444" precursor="true">MIKKTVLLLLISFQFGNTSIAQTSIPFKTSTYTIHGLTAGKIKNVYEDGATLECFWDINQETRTVVLTTVEVLQNEAPENNTNIQKEAIVISDIDLNAIPEVPMEEYNLDGTSYYSVTISSDNAAFKVVKSYCSVSNPSSEFIQEKPGFSFTIKFSNKEFATQFLSILNEELLN</sequence>
<organism evidence="2 3">
    <name type="scientific">Fluviicola taffensis (strain DSM 16823 / NCIMB 13979 / RW262)</name>
    <dbReference type="NCBI Taxonomy" id="755732"/>
    <lineage>
        <taxon>Bacteria</taxon>
        <taxon>Pseudomonadati</taxon>
        <taxon>Bacteroidota</taxon>
        <taxon>Flavobacteriia</taxon>
        <taxon>Flavobacteriales</taxon>
        <taxon>Crocinitomicaceae</taxon>
        <taxon>Fluviicola</taxon>
    </lineage>
</organism>
<dbReference type="KEGG" id="fte:Fluta_0978"/>
<dbReference type="STRING" id="755732.Fluta_0978"/>
<dbReference type="EMBL" id="CP002542">
    <property type="protein sequence ID" value="AEA42979.1"/>
    <property type="molecule type" value="Genomic_DNA"/>
</dbReference>
<name>F2I932_FLUTR</name>
<dbReference type="Proteomes" id="UP000007463">
    <property type="component" value="Chromosome"/>
</dbReference>
<reference evidence="3" key="2">
    <citation type="submission" date="2011-02" db="EMBL/GenBank/DDBJ databases">
        <title>The complete genome of Fluviicola taffensis DSM 16823.</title>
        <authorList>
            <consortium name="US DOE Joint Genome Institute (JGI-PGF)"/>
            <person name="Lucas S."/>
            <person name="Copeland A."/>
            <person name="Lapidus A."/>
            <person name="Bruce D."/>
            <person name="Goodwin L."/>
            <person name="Pitluck S."/>
            <person name="Kyrpides N."/>
            <person name="Mavromatis K."/>
            <person name="Ivanova N."/>
            <person name="Mikhailova N."/>
            <person name="Pagani I."/>
            <person name="Chertkov O."/>
            <person name="Detter J.C."/>
            <person name="Han C."/>
            <person name="Tapia R."/>
            <person name="Land M."/>
            <person name="Hauser L."/>
            <person name="Markowitz V."/>
            <person name="Cheng J.-F."/>
            <person name="Hugenholtz P."/>
            <person name="Woyke T."/>
            <person name="Wu D."/>
            <person name="Tindall B."/>
            <person name="Pomrenke H.G."/>
            <person name="Brambilla E."/>
            <person name="Klenk H.-P."/>
            <person name="Eisen J.A."/>
        </authorList>
    </citation>
    <scope>NUCLEOTIDE SEQUENCE [LARGE SCALE GENOMIC DNA]</scope>
    <source>
        <strain evidence="3">DSM 16823 / RW262 / RW262</strain>
    </source>
</reference>
<accession>F2I932</accession>
<evidence type="ECO:0000313" key="3">
    <source>
        <dbReference type="Proteomes" id="UP000007463"/>
    </source>
</evidence>
<proteinExistence type="predicted"/>
<evidence type="ECO:0000256" key="1">
    <source>
        <dbReference type="SAM" id="SignalP"/>
    </source>
</evidence>
<dbReference type="HOGENOM" id="CLU_1537832_0_0_10"/>
<feature type="chain" id="PRO_5003278281" evidence="1">
    <location>
        <begin position="22"/>
        <end position="174"/>
    </location>
</feature>
<keyword evidence="1" id="KW-0732">Signal</keyword>
<feature type="signal peptide" evidence="1">
    <location>
        <begin position="1"/>
        <end position="21"/>
    </location>
</feature>
<protein>
    <submittedName>
        <fullName evidence="2">Uncharacterized protein</fullName>
    </submittedName>
</protein>
<reference evidence="2 3" key="1">
    <citation type="journal article" date="2011" name="Stand. Genomic Sci.">
        <title>Complete genome sequence of the gliding freshwater bacterium Fluviicola taffensis type strain (RW262).</title>
        <authorList>
            <person name="Woyke T."/>
            <person name="Chertkov O."/>
            <person name="Lapidus A."/>
            <person name="Nolan M."/>
            <person name="Lucas S."/>
            <person name="Del Rio T.G."/>
            <person name="Tice H."/>
            <person name="Cheng J.F."/>
            <person name="Tapia R."/>
            <person name="Han C."/>
            <person name="Goodwin L."/>
            <person name="Pitluck S."/>
            <person name="Liolios K."/>
            <person name="Pagani I."/>
            <person name="Ivanova N."/>
            <person name="Huntemann M."/>
            <person name="Mavromatis K."/>
            <person name="Mikhailova N."/>
            <person name="Pati A."/>
            <person name="Chen A."/>
            <person name="Palaniappan K."/>
            <person name="Land M."/>
            <person name="Hauser L."/>
            <person name="Brambilla E.M."/>
            <person name="Rohde M."/>
            <person name="Mwirichia R."/>
            <person name="Sikorski J."/>
            <person name="Tindall B.J."/>
            <person name="Goker M."/>
            <person name="Bristow J."/>
            <person name="Eisen J.A."/>
            <person name="Markowitz V."/>
            <person name="Hugenholtz P."/>
            <person name="Klenk H.P."/>
            <person name="Kyrpides N.C."/>
        </authorList>
    </citation>
    <scope>NUCLEOTIDE SEQUENCE [LARGE SCALE GENOMIC DNA]</scope>
    <source>
        <strain evidence="3">DSM 16823 / RW262 / RW262</strain>
    </source>
</reference>
<evidence type="ECO:0000313" key="2">
    <source>
        <dbReference type="EMBL" id="AEA42979.1"/>
    </source>
</evidence>
<dbReference type="RefSeq" id="WP_013685751.1">
    <property type="nucleotide sequence ID" value="NC_015321.1"/>
</dbReference>
<keyword evidence="3" id="KW-1185">Reference proteome</keyword>